<feature type="domain" description="Amidohydrolase 3" evidence="2">
    <location>
        <begin position="68"/>
        <end position="543"/>
    </location>
</feature>
<evidence type="ECO:0000256" key="1">
    <source>
        <dbReference type="SAM" id="MobiDB-lite"/>
    </source>
</evidence>
<evidence type="ECO:0000313" key="4">
    <source>
        <dbReference type="Proteomes" id="UP001072034"/>
    </source>
</evidence>
<dbReference type="InterPro" id="IPR032466">
    <property type="entry name" value="Metal_Hydrolase"/>
</dbReference>
<protein>
    <submittedName>
        <fullName evidence="3">Amidohydrolase family protein</fullName>
    </submittedName>
</protein>
<dbReference type="Pfam" id="PF07969">
    <property type="entry name" value="Amidohydro_3"/>
    <property type="match status" value="1"/>
</dbReference>
<dbReference type="RefSeq" id="WP_268916351.1">
    <property type="nucleotide sequence ID" value="NZ_JAPTMY010000001.1"/>
</dbReference>
<dbReference type="Gene3D" id="2.30.40.10">
    <property type="entry name" value="Urease, subunit C, domain 1"/>
    <property type="match status" value="1"/>
</dbReference>
<feature type="region of interest" description="Disordered" evidence="1">
    <location>
        <begin position="25"/>
        <end position="45"/>
    </location>
</feature>
<dbReference type="Gene3D" id="3.20.20.140">
    <property type="entry name" value="Metal-dependent hydrolases"/>
    <property type="match status" value="1"/>
</dbReference>
<evidence type="ECO:0000313" key="3">
    <source>
        <dbReference type="EMBL" id="MCZ0856578.1"/>
    </source>
</evidence>
<keyword evidence="4" id="KW-1185">Reference proteome</keyword>
<accession>A0ABT4I613</accession>
<reference evidence="3" key="1">
    <citation type="submission" date="2022-10" db="EMBL/GenBank/DDBJ databases">
        <title>Genome sequence of Actinomyces israelii ATCC 10048.</title>
        <authorList>
            <person name="Watt R.M."/>
            <person name="Tong W.M."/>
        </authorList>
    </citation>
    <scope>NUCLEOTIDE SEQUENCE</scope>
    <source>
        <strain evidence="3">ATCC 10048</strain>
    </source>
</reference>
<sequence length="546" mass="56177">MASLLLRHVRPVRFRSRRRLGRLRASARGLPAPGRGRARPAPEPVDIRVDDGVVTEIGPGLEPRGEHVLDAEGAFVIPGLWDAHAHLDLEAARRSRIDTAGTRCAEDALALVAQAVAALPAGGSGPAAPTVQGFGHRLSNWPRVPTVAELDAVTGAVPTVLISGDVHSGWLNSAALAALGLSAASAGEPGAPMREDPWFAVLDRLDEIPGTRERREAGYGEVLADMLARGVTGVVDMAWGDDPEDWPRRLAAMGARGALPGVLPRIRAAVYRDKLERWIAAGLRTGEALPGSPVGGDGAAVLTQGPLKVIADGSMGTASAHMREPYPPGLGAEHPFGVANIGRAELTALMVRARGAGYEAAIHAIGDAAVEDVAAAFAASGAAGRLEHAQLLPRDSLTRADSALATLVSCGVELSVQPAHLLDDWEAVGRVWPGLEGRAYAFADMVTAGALLHLGSDAPVAPLDPWLAMSAAVGRRTPDGGAWSPSQRLSAEEALAASLDGAGPVAVGSRADLAVLPADPLALGAKELGRLRPVATVVAGAVAHTG</sequence>
<dbReference type="Gene3D" id="3.10.310.70">
    <property type="match status" value="1"/>
</dbReference>
<dbReference type="PANTHER" id="PTHR22642:SF2">
    <property type="entry name" value="PROTEIN LONG AFTER FAR-RED 3"/>
    <property type="match status" value="1"/>
</dbReference>
<comment type="caution">
    <text evidence="3">The sequence shown here is derived from an EMBL/GenBank/DDBJ whole genome shotgun (WGS) entry which is preliminary data.</text>
</comment>
<dbReference type="PANTHER" id="PTHR22642">
    <property type="entry name" value="IMIDAZOLONEPROPIONASE"/>
    <property type="match status" value="1"/>
</dbReference>
<dbReference type="SUPFAM" id="SSF51556">
    <property type="entry name" value="Metallo-dependent hydrolases"/>
    <property type="match status" value="1"/>
</dbReference>
<name>A0ABT4I613_9ACTO</name>
<dbReference type="Proteomes" id="UP001072034">
    <property type="component" value="Unassembled WGS sequence"/>
</dbReference>
<proteinExistence type="predicted"/>
<organism evidence="3 4">
    <name type="scientific">Actinomyces israelii</name>
    <dbReference type="NCBI Taxonomy" id="1659"/>
    <lineage>
        <taxon>Bacteria</taxon>
        <taxon>Bacillati</taxon>
        <taxon>Actinomycetota</taxon>
        <taxon>Actinomycetes</taxon>
        <taxon>Actinomycetales</taxon>
        <taxon>Actinomycetaceae</taxon>
        <taxon>Actinomyces</taxon>
    </lineage>
</organism>
<dbReference type="InterPro" id="IPR013108">
    <property type="entry name" value="Amidohydro_3"/>
</dbReference>
<dbReference type="EMBL" id="JAPTMY010000001">
    <property type="protein sequence ID" value="MCZ0856578.1"/>
    <property type="molecule type" value="Genomic_DNA"/>
</dbReference>
<evidence type="ECO:0000259" key="2">
    <source>
        <dbReference type="Pfam" id="PF07969"/>
    </source>
</evidence>
<feature type="compositionally biased region" description="Low complexity" evidence="1">
    <location>
        <begin position="25"/>
        <end position="35"/>
    </location>
</feature>
<dbReference type="InterPro" id="IPR011059">
    <property type="entry name" value="Metal-dep_hydrolase_composite"/>
</dbReference>
<dbReference type="SUPFAM" id="SSF51338">
    <property type="entry name" value="Composite domain of metallo-dependent hydrolases"/>
    <property type="match status" value="1"/>
</dbReference>
<gene>
    <name evidence="3" type="ORF">OHJ16_00750</name>
</gene>